<sequence length="763" mass="84886">MTQNLDEAYKIGELRTYFKTSLGIYRRPEFKRTDNRFWLPLCVDMMKVAEIKGTFDAKAFARKLESTRKSWEPKLGEGTFDHAISLLKKGYLLITNNFKKAKALSSFYSIALNSPVRVAVIELTEEQRKNVRNSPKYGIAQYRGLLEAKILIITNPGEDSTKSEILETFTKLHSAGVPSAHATSDKIVIGDSATSTPVDTSVPKATAKVASKVTDLPSTEDVTKKKIKKDSSAPSVVKDEAKPTEPSADPTLVDGKPRLETGKDPFSREGLSITRTGYTNPPFTDFKTPVAPQDWIDGVKAYHKQFSMGHELKSRGMTTEKWHEYATKKLRDMVARANPYMRVPEKAMLKILKSGKFMNQMETGSSRGMFDPGRRKRIEQTMMGVAKKSTASDHPVYGYMAEDALDFTTRAGQNVSQYGLIMCELDPAVRFRSTMTVGDSLNKTGGASFKSMAPSPMRNPSALSIHGRDIGESFDWKSVDDIYEYPEIQIYGDVSIKIIKKVYIIGKSGWKSIDMTPVPQIVAKLDELGIPWEPINLDLDGYIKSVKEDDDEEKFTPRKFEDSKTYIEATKDPSNLLKRDPLIGDLFMRDVAKESGKGKLDTSAYSYSKMSGTKKAIYVLKGYSDMEHATDATSGVFYYEQGPDGTGFYVATGTHAKSMVRRRASSDGAAIEAYIKPEARIVNIENLKSDMEAERKKLGDLPSKVGDLNAIREHQVLELILADPGRYALLKGYDAIKLKTDGYLITNPGCLVVNPSLIPISDL</sequence>
<dbReference type="EMBL" id="KT624200">
    <property type="protein sequence ID" value="AMM45078.1"/>
    <property type="molecule type" value="Genomic_DNA"/>
</dbReference>
<evidence type="ECO:0000313" key="2">
    <source>
        <dbReference type="EMBL" id="AMM45078.1"/>
    </source>
</evidence>
<dbReference type="RefSeq" id="YP_009302667.1">
    <property type="nucleotide sequence ID" value="NC_031245.1"/>
</dbReference>
<dbReference type="OrthoDB" id="5733at10239"/>
<organism evidence="2 3">
    <name type="scientific">Bacillus phage SP-15</name>
    <dbReference type="NCBI Taxonomy" id="1792032"/>
    <lineage>
        <taxon>Viruses</taxon>
        <taxon>Duplodnaviria</taxon>
        <taxon>Heunggongvirae</taxon>
        <taxon>Uroviricota</taxon>
        <taxon>Caudoviricetes</taxon>
        <taxon>Thornevirus</taxon>
        <taxon>Thornevirus SP15</taxon>
    </lineage>
</organism>
<evidence type="ECO:0000313" key="3">
    <source>
        <dbReference type="Proteomes" id="UP000203261"/>
    </source>
</evidence>
<dbReference type="KEGG" id="vg:29125446"/>
<reference evidence="2 3" key="1">
    <citation type="submission" date="2015-08" db="EMBL/GenBank/DDBJ databases">
        <authorList>
            <person name="Babu N.S."/>
            <person name="Beckwith C.J."/>
            <person name="Beseler K.G."/>
            <person name="Brison A."/>
            <person name="Carone J.V."/>
            <person name="Caskin T.P."/>
            <person name="Diamond M."/>
            <person name="Durham M.E."/>
            <person name="Foxe J.M."/>
            <person name="Go M."/>
            <person name="Henderson B.A."/>
            <person name="Jones I.B."/>
            <person name="McGettigan J.A."/>
            <person name="Micheletti S.J."/>
            <person name="Nasrallah M.E."/>
            <person name="Ortiz D."/>
            <person name="Piller C.R."/>
            <person name="Privatt S.R."/>
            <person name="Schneider S.L."/>
            <person name="Sharp S."/>
            <person name="Smith T.C."/>
            <person name="Stanton J.D."/>
            <person name="Ullery H.E."/>
            <person name="Wilson R.J."/>
            <person name="Serrano M.G."/>
            <person name="Buck G."/>
            <person name="Lee V."/>
            <person name="Wang Y."/>
            <person name="Carvalho R."/>
            <person name="Voegtly L."/>
            <person name="Shi R."/>
            <person name="Duckworth R."/>
            <person name="Johnson A."/>
            <person name="Loviza R."/>
            <person name="Walstead R."/>
            <person name="Shah Z."/>
            <person name="Kiflezghi M."/>
            <person name="Wade K."/>
            <person name="Ball S.L."/>
            <person name="Bradley K.W."/>
            <person name="Asai D.J."/>
            <person name="Bowman C.A."/>
            <person name="Russell D.A."/>
            <person name="Pope W.H."/>
            <person name="Jacobs-Sera D."/>
            <person name="Hendrix R.W."/>
            <person name="Hatfull G.F."/>
        </authorList>
    </citation>
    <scope>NUCLEOTIDE SEQUENCE [LARGE SCALE GENOMIC DNA]</scope>
</reference>
<accession>A0A127AWP1</accession>
<protein>
    <submittedName>
        <fullName evidence="2">Uncharacterized protein</fullName>
    </submittedName>
</protein>
<dbReference type="Proteomes" id="UP000203261">
    <property type="component" value="Segment"/>
</dbReference>
<evidence type="ECO:0000256" key="1">
    <source>
        <dbReference type="SAM" id="MobiDB-lite"/>
    </source>
</evidence>
<keyword evidence="3" id="KW-1185">Reference proteome</keyword>
<feature type="region of interest" description="Disordered" evidence="1">
    <location>
        <begin position="216"/>
        <end position="274"/>
    </location>
</feature>
<feature type="compositionally biased region" description="Basic and acidic residues" evidence="1">
    <location>
        <begin position="255"/>
        <end position="267"/>
    </location>
</feature>
<name>A0A127AWP1_9CAUD</name>
<gene>
    <name evidence="2" type="ORF">SP15_271</name>
</gene>
<dbReference type="GeneID" id="29125446"/>
<proteinExistence type="predicted"/>